<proteinExistence type="predicted"/>
<evidence type="ECO:0000256" key="1">
    <source>
        <dbReference type="SAM" id="MobiDB-lite"/>
    </source>
</evidence>
<feature type="compositionally biased region" description="Basic and acidic residues" evidence="1">
    <location>
        <begin position="220"/>
        <end position="232"/>
    </location>
</feature>
<name>A0A8J4LXN4_9CHLO</name>
<dbReference type="AlphaFoldDB" id="A0A8J4LXN4"/>
<organism evidence="2 3">
    <name type="scientific">Volvox reticuliferus</name>
    <dbReference type="NCBI Taxonomy" id="1737510"/>
    <lineage>
        <taxon>Eukaryota</taxon>
        <taxon>Viridiplantae</taxon>
        <taxon>Chlorophyta</taxon>
        <taxon>core chlorophytes</taxon>
        <taxon>Chlorophyceae</taxon>
        <taxon>CS clade</taxon>
        <taxon>Chlamydomonadales</taxon>
        <taxon>Volvocaceae</taxon>
        <taxon>Volvox</taxon>
    </lineage>
</organism>
<evidence type="ECO:0000313" key="3">
    <source>
        <dbReference type="Proteomes" id="UP000722791"/>
    </source>
</evidence>
<protein>
    <submittedName>
        <fullName evidence="2">Uncharacterized protein</fullName>
    </submittedName>
</protein>
<dbReference type="Proteomes" id="UP000722791">
    <property type="component" value="Unassembled WGS sequence"/>
</dbReference>
<accession>A0A8J4LXN4</accession>
<feature type="non-terminal residue" evidence="2">
    <location>
        <position position="247"/>
    </location>
</feature>
<evidence type="ECO:0000313" key="2">
    <source>
        <dbReference type="EMBL" id="GIM14325.1"/>
    </source>
</evidence>
<comment type="caution">
    <text evidence="2">The sequence shown here is derived from an EMBL/GenBank/DDBJ whole genome shotgun (WGS) entry which is preliminary data.</text>
</comment>
<reference evidence="2" key="1">
    <citation type="journal article" date="2021" name="Proc. Natl. Acad. Sci. U.S.A.">
        <title>Three genomes in the algal genus Volvox reveal the fate of a haploid sex-determining region after a transition to homothallism.</title>
        <authorList>
            <person name="Yamamoto K."/>
            <person name="Hamaji T."/>
            <person name="Kawai-Toyooka H."/>
            <person name="Matsuzaki R."/>
            <person name="Takahashi F."/>
            <person name="Nishimura Y."/>
            <person name="Kawachi M."/>
            <person name="Noguchi H."/>
            <person name="Minakuchi Y."/>
            <person name="Umen J.G."/>
            <person name="Toyoda A."/>
            <person name="Nozaki H."/>
        </authorList>
    </citation>
    <scope>NUCLEOTIDE SEQUENCE</scope>
    <source>
        <strain evidence="2">NIES-3785</strain>
    </source>
</reference>
<dbReference type="EMBL" id="BNCQ01000055">
    <property type="protein sequence ID" value="GIM14325.1"/>
    <property type="molecule type" value="Genomic_DNA"/>
</dbReference>
<gene>
    <name evidence="2" type="ORF">Vretimale_17206</name>
</gene>
<feature type="non-terminal residue" evidence="2">
    <location>
        <position position="1"/>
    </location>
</feature>
<feature type="region of interest" description="Disordered" evidence="1">
    <location>
        <begin position="216"/>
        <end position="247"/>
    </location>
</feature>
<feature type="region of interest" description="Disordered" evidence="1">
    <location>
        <begin position="91"/>
        <end position="145"/>
    </location>
</feature>
<sequence>STLPAVQAATENAAAAACSLSSSSSFPSPLISSSSKVQTTYMSGKRQADAQTEPACRGSLAVADMSLREQLAASAVNAAVEAATALGAGGVASSKEFDGDEESGRSRDGSDDGGGSTGSSSCREGRRSGSSAKLGRGLGGAERSSPVLYRSPLTHAALSIKVTDVGEVAFEEACASLQSAALRAVELLLGGAVDLAPGEAESVEAATAAAAAAEATAETRTYDREGHKEAHEALGAVDTRGLRIQEA</sequence>